<dbReference type="Proteomes" id="UP000284416">
    <property type="component" value="Unassembled WGS sequence"/>
</dbReference>
<proteinExistence type="predicted"/>
<sequence>MSQEREVGFVAFWKATDSWFNATEQERADFMDKIEIIFKEAEAKGIKRSGIYDCSWSSEWRYFTFWTAPNTYVIEEVMEKLLDIGDINHYNIQHHYIGRKIKGDIIQ</sequence>
<protein>
    <submittedName>
        <fullName evidence="1">Uncharacterized protein</fullName>
    </submittedName>
</protein>
<dbReference type="RefSeq" id="WP_118924162.1">
    <property type="nucleotide sequence ID" value="NZ_QWEG01000018.1"/>
</dbReference>
<dbReference type="InterPro" id="IPR046724">
    <property type="entry name" value="DUF6616"/>
</dbReference>
<gene>
    <name evidence="1" type="ORF">D1B31_21075</name>
</gene>
<reference evidence="1 2" key="1">
    <citation type="journal article" date="2017" name="Int. J. Syst. Evol. Microbiol.">
        <title>Bacillus notoginsengisoli sp. nov., a novel bacterium isolated from the rhizosphere of Panax notoginseng.</title>
        <authorList>
            <person name="Zhang M.Y."/>
            <person name="Cheng J."/>
            <person name="Cai Y."/>
            <person name="Zhang T.Y."/>
            <person name="Wu Y.Y."/>
            <person name="Manikprabhu D."/>
            <person name="Li W.J."/>
            <person name="Zhang Y.X."/>
        </authorList>
    </citation>
    <scope>NUCLEOTIDE SEQUENCE [LARGE SCALE GENOMIC DNA]</scope>
    <source>
        <strain evidence="1 2">JCM 30743</strain>
    </source>
</reference>
<organism evidence="1 2">
    <name type="scientific">Neobacillus notoginsengisoli</name>
    <dbReference type="NCBI Taxonomy" id="1578198"/>
    <lineage>
        <taxon>Bacteria</taxon>
        <taxon>Bacillati</taxon>
        <taxon>Bacillota</taxon>
        <taxon>Bacilli</taxon>
        <taxon>Bacillales</taxon>
        <taxon>Bacillaceae</taxon>
        <taxon>Neobacillus</taxon>
    </lineage>
</organism>
<dbReference type="EMBL" id="QWEG01000018">
    <property type="protein sequence ID" value="RHW32840.1"/>
    <property type="molecule type" value="Genomic_DNA"/>
</dbReference>
<evidence type="ECO:0000313" key="1">
    <source>
        <dbReference type="EMBL" id="RHW32840.1"/>
    </source>
</evidence>
<dbReference type="OrthoDB" id="3035177at2"/>
<dbReference type="Pfam" id="PF20321">
    <property type="entry name" value="DUF6616"/>
    <property type="match status" value="1"/>
</dbReference>
<accession>A0A417YIN6</accession>
<evidence type="ECO:0000313" key="2">
    <source>
        <dbReference type="Proteomes" id="UP000284416"/>
    </source>
</evidence>
<name>A0A417YIN6_9BACI</name>
<dbReference type="AlphaFoldDB" id="A0A417YIN6"/>
<keyword evidence="2" id="KW-1185">Reference proteome</keyword>
<comment type="caution">
    <text evidence="1">The sequence shown here is derived from an EMBL/GenBank/DDBJ whole genome shotgun (WGS) entry which is preliminary data.</text>
</comment>